<comment type="caution">
    <text evidence="2">The sequence shown here is derived from an EMBL/GenBank/DDBJ whole genome shotgun (WGS) entry which is preliminary data.</text>
</comment>
<feature type="signal peptide" evidence="1">
    <location>
        <begin position="1"/>
        <end position="18"/>
    </location>
</feature>
<dbReference type="PROSITE" id="PS51257">
    <property type="entry name" value="PROKAR_LIPOPROTEIN"/>
    <property type="match status" value="1"/>
</dbReference>
<dbReference type="Proteomes" id="UP000824023">
    <property type="component" value="Unassembled WGS sequence"/>
</dbReference>
<gene>
    <name evidence="2" type="ORF">H9819_10400</name>
</gene>
<proteinExistence type="predicted"/>
<protein>
    <submittedName>
        <fullName evidence="2">DUF4270 domain-containing protein</fullName>
    </submittedName>
</protein>
<dbReference type="AlphaFoldDB" id="A0A9D2A5R9"/>
<keyword evidence="1" id="KW-0732">Signal</keyword>
<evidence type="ECO:0000313" key="2">
    <source>
        <dbReference type="EMBL" id="HIZ02637.1"/>
    </source>
</evidence>
<name>A0A9D2A5R9_9BACE</name>
<dbReference type="InterPro" id="IPR025366">
    <property type="entry name" value="DUF4270"/>
</dbReference>
<sequence>MRLKHIGALLTAALVFFACDDTTNTLGMGMLPDSDGMSAHTITFDVTTHSYLADAVYAKTSTGYVGRFTDPEFGAYTSSFLTELNCTDNFKFSETLPPLYEEYYSGDTLKGKGTRVDENVAGLKLILYYSSWFGDSLNACRMSAYELNDRWIQERQDGTKHYRYTDININDYKGTLLGRKAYTAYDATVPDSVRFETDSNGNYTYSPSIVFNLDTEIGQKIYDLNKAYEKGENNYFDNADNFINNVFKGVCIQNDFGDGTILYADRIDLQFQFRFHYVDSLGVALKKKVTDENGQIGEDSIYYGAETLFASTKEVIQANQFANSEKLKEKAEEKNWTYIKSPAGIFTEATLPYDEIYQELSKDTLNSAKLTFTNYNEKNNYKFSMDAPSNVLLLRKQELKSFFEENKVNDNITSFTAAHNSVATNQYTFQNIARLVSTCINEKKAARDKAKEEAGATWDEEAWNKKWNEENPDWNKVLLIPVNISTQSTGTNSTTTTAVEHDLQPSYAKLQGGDPDNGGTKLTLEVTYTRFQE</sequence>
<evidence type="ECO:0000256" key="1">
    <source>
        <dbReference type="SAM" id="SignalP"/>
    </source>
</evidence>
<accession>A0A9D2A5R9</accession>
<organism evidence="2 3">
    <name type="scientific">Candidatus Bacteroides merdipullorum</name>
    <dbReference type="NCBI Taxonomy" id="2838474"/>
    <lineage>
        <taxon>Bacteria</taxon>
        <taxon>Pseudomonadati</taxon>
        <taxon>Bacteroidota</taxon>
        <taxon>Bacteroidia</taxon>
        <taxon>Bacteroidales</taxon>
        <taxon>Bacteroidaceae</taxon>
        <taxon>Bacteroides</taxon>
    </lineage>
</organism>
<evidence type="ECO:0000313" key="3">
    <source>
        <dbReference type="Proteomes" id="UP000824023"/>
    </source>
</evidence>
<dbReference type="EMBL" id="DXCK01000138">
    <property type="protein sequence ID" value="HIZ02637.1"/>
    <property type="molecule type" value="Genomic_DNA"/>
</dbReference>
<reference evidence="2" key="1">
    <citation type="journal article" date="2021" name="PeerJ">
        <title>Extensive microbial diversity within the chicken gut microbiome revealed by metagenomics and culture.</title>
        <authorList>
            <person name="Gilroy R."/>
            <person name="Ravi A."/>
            <person name="Getino M."/>
            <person name="Pursley I."/>
            <person name="Horton D.L."/>
            <person name="Alikhan N.F."/>
            <person name="Baker D."/>
            <person name="Gharbi K."/>
            <person name="Hall N."/>
            <person name="Watson M."/>
            <person name="Adriaenssens E.M."/>
            <person name="Foster-Nyarko E."/>
            <person name="Jarju S."/>
            <person name="Secka A."/>
            <person name="Antonio M."/>
            <person name="Oren A."/>
            <person name="Chaudhuri R.R."/>
            <person name="La Ragione R."/>
            <person name="Hildebrand F."/>
            <person name="Pallen M.J."/>
        </authorList>
    </citation>
    <scope>NUCLEOTIDE SEQUENCE</scope>
    <source>
        <strain evidence="2">ChiHjej12B11-24981</strain>
    </source>
</reference>
<reference evidence="2" key="2">
    <citation type="submission" date="2021-04" db="EMBL/GenBank/DDBJ databases">
        <authorList>
            <person name="Gilroy R."/>
        </authorList>
    </citation>
    <scope>NUCLEOTIDE SEQUENCE</scope>
    <source>
        <strain evidence="2">ChiHjej12B11-24981</strain>
    </source>
</reference>
<dbReference type="Pfam" id="PF14092">
    <property type="entry name" value="DUF4270"/>
    <property type="match status" value="1"/>
</dbReference>
<feature type="chain" id="PRO_5038364148" evidence="1">
    <location>
        <begin position="19"/>
        <end position="533"/>
    </location>
</feature>